<reference evidence="1" key="1">
    <citation type="submission" date="2019-10" db="EMBL/GenBank/DDBJ databases">
        <title>Draft genome sequece of Microseira wollei NIES-4236.</title>
        <authorList>
            <person name="Yamaguchi H."/>
            <person name="Suzuki S."/>
            <person name="Kawachi M."/>
        </authorList>
    </citation>
    <scope>NUCLEOTIDE SEQUENCE</scope>
    <source>
        <strain evidence="1">NIES-4236</strain>
    </source>
</reference>
<dbReference type="InterPro" id="IPR021799">
    <property type="entry name" value="PIN-like_prokaryotic"/>
</dbReference>
<protein>
    <recommendedName>
        <fullName evidence="3">Nucleic acid-binding protein</fullName>
    </recommendedName>
</protein>
<evidence type="ECO:0008006" key="3">
    <source>
        <dbReference type="Google" id="ProtNLM"/>
    </source>
</evidence>
<dbReference type="RefSeq" id="WP_226592164.1">
    <property type="nucleotide sequence ID" value="NZ_BLAY01000219.1"/>
</dbReference>
<accession>A0AAV3XRA5</accession>
<keyword evidence="2" id="KW-1185">Reference proteome</keyword>
<gene>
    <name evidence="1" type="ORF">MiSe_82170</name>
</gene>
<comment type="caution">
    <text evidence="1">The sequence shown here is derived from an EMBL/GenBank/DDBJ whole genome shotgun (WGS) entry which is preliminary data.</text>
</comment>
<evidence type="ECO:0000313" key="2">
    <source>
        <dbReference type="Proteomes" id="UP001050975"/>
    </source>
</evidence>
<proteinExistence type="predicted"/>
<dbReference type="EMBL" id="BLAY01000219">
    <property type="protein sequence ID" value="GET43394.1"/>
    <property type="molecule type" value="Genomic_DNA"/>
</dbReference>
<organism evidence="1 2">
    <name type="scientific">Microseira wollei NIES-4236</name>
    <dbReference type="NCBI Taxonomy" id="2530354"/>
    <lineage>
        <taxon>Bacteria</taxon>
        <taxon>Bacillati</taxon>
        <taxon>Cyanobacteriota</taxon>
        <taxon>Cyanophyceae</taxon>
        <taxon>Oscillatoriophycideae</taxon>
        <taxon>Aerosakkonematales</taxon>
        <taxon>Aerosakkonemataceae</taxon>
        <taxon>Microseira</taxon>
    </lineage>
</organism>
<evidence type="ECO:0000313" key="1">
    <source>
        <dbReference type="EMBL" id="GET43394.1"/>
    </source>
</evidence>
<dbReference type="AlphaFoldDB" id="A0AAV3XRA5"/>
<name>A0AAV3XRA5_9CYAN</name>
<dbReference type="PANTHER" id="PTHR39550:SF1">
    <property type="entry name" value="SLL0658 PROTEIN"/>
    <property type="match status" value="1"/>
</dbReference>
<dbReference type="Proteomes" id="UP001050975">
    <property type="component" value="Unassembled WGS sequence"/>
</dbReference>
<dbReference type="PANTHER" id="PTHR39550">
    <property type="entry name" value="SLL0658 PROTEIN"/>
    <property type="match status" value="1"/>
</dbReference>
<sequence length="161" mass="17265">MPEIISDTSPIQYLYQAGLLDLLPRLYGQVILPQAVADELAEGRNLGVSLPDPVALSWLILRQAQDLTPLASVVNVLGAGEREALALALEIPDSVVLLDDAPARRYARTLGVKFTGTLGVLLKAKQSGHLTTVLPILDQLDSLGFRLDSVTRASVLKLACE</sequence>
<dbReference type="Pfam" id="PF11848">
    <property type="entry name" value="DUF3368"/>
    <property type="match status" value="1"/>
</dbReference>